<keyword evidence="3" id="KW-0378">Hydrolase</keyword>
<dbReference type="Pfam" id="PF04002">
    <property type="entry name" value="RadC"/>
    <property type="match status" value="1"/>
</dbReference>
<evidence type="ECO:0000256" key="3">
    <source>
        <dbReference type="ARBA" id="ARBA00022801"/>
    </source>
</evidence>
<dbReference type="InterPro" id="IPR001405">
    <property type="entry name" value="UPF0758"/>
</dbReference>
<dbReference type="Proteomes" id="UP000322084">
    <property type="component" value="Unassembled WGS sequence"/>
</dbReference>
<gene>
    <name evidence="8" type="primary">radC</name>
    <name evidence="8" type="ORF">JCM17844_18040</name>
    <name evidence="9" type="ORF">JCM17845_12970</name>
</gene>
<dbReference type="Gene3D" id="3.40.140.10">
    <property type="entry name" value="Cytidine Deaminase, domain 2"/>
    <property type="match status" value="1"/>
</dbReference>
<keyword evidence="5" id="KW-0482">Metalloprotease</keyword>
<dbReference type="AlphaFoldDB" id="A0A5A7MQI8"/>
<dbReference type="SUPFAM" id="SSF102712">
    <property type="entry name" value="JAB1/MPN domain"/>
    <property type="match status" value="1"/>
</dbReference>
<accession>A0A5A7MZ37</accession>
<dbReference type="CDD" id="cd08071">
    <property type="entry name" value="MPN_DUF2466"/>
    <property type="match status" value="1"/>
</dbReference>
<name>A0A5A7MQI8_9PROT</name>
<dbReference type="PANTHER" id="PTHR30471:SF3">
    <property type="entry name" value="UPF0758 PROTEIN YEES-RELATED"/>
    <property type="match status" value="1"/>
</dbReference>
<dbReference type="RefSeq" id="WP_150000518.1">
    <property type="nucleotide sequence ID" value="NZ_BKCL01000005.1"/>
</dbReference>
<evidence type="ECO:0000256" key="4">
    <source>
        <dbReference type="ARBA" id="ARBA00022833"/>
    </source>
</evidence>
<dbReference type="NCBIfam" id="NF000642">
    <property type="entry name" value="PRK00024.1"/>
    <property type="match status" value="1"/>
</dbReference>
<keyword evidence="4" id="KW-0862">Zinc</keyword>
<evidence type="ECO:0000256" key="2">
    <source>
        <dbReference type="ARBA" id="ARBA00022723"/>
    </source>
</evidence>
<dbReference type="PROSITE" id="PS01302">
    <property type="entry name" value="UPF0758"/>
    <property type="match status" value="1"/>
</dbReference>
<protein>
    <submittedName>
        <fullName evidence="8">DNA repair protein RadC</fullName>
    </submittedName>
</protein>
<dbReference type="Proteomes" id="UP000325187">
    <property type="component" value="Unassembled WGS sequence"/>
</dbReference>
<proteinExistence type="inferred from homology"/>
<evidence type="ECO:0000259" key="7">
    <source>
        <dbReference type="PROSITE" id="PS50249"/>
    </source>
</evidence>
<dbReference type="EMBL" id="BKCL01000005">
    <property type="protein sequence ID" value="GEQ98167.1"/>
    <property type="molecule type" value="Genomic_DNA"/>
</dbReference>
<evidence type="ECO:0000313" key="8">
    <source>
        <dbReference type="EMBL" id="GEQ98167.1"/>
    </source>
</evidence>
<evidence type="ECO:0000313" key="10">
    <source>
        <dbReference type="Proteomes" id="UP000322084"/>
    </source>
</evidence>
<evidence type="ECO:0000256" key="1">
    <source>
        <dbReference type="ARBA" id="ARBA00022670"/>
    </source>
</evidence>
<dbReference type="NCBIfam" id="TIGR00608">
    <property type="entry name" value="radc"/>
    <property type="match status" value="1"/>
</dbReference>
<dbReference type="EMBL" id="BKCM01000005">
    <property type="protein sequence ID" value="GER00674.1"/>
    <property type="molecule type" value="Genomic_DNA"/>
</dbReference>
<dbReference type="GO" id="GO:0008237">
    <property type="term" value="F:metallopeptidase activity"/>
    <property type="evidence" value="ECO:0007669"/>
    <property type="project" value="UniProtKB-KW"/>
</dbReference>
<accession>A0A5A7MQI8</accession>
<dbReference type="GO" id="GO:0006508">
    <property type="term" value="P:proteolysis"/>
    <property type="evidence" value="ECO:0007669"/>
    <property type="project" value="UniProtKB-KW"/>
</dbReference>
<dbReference type="InterPro" id="IPR020891">
    <property type="entry name" value="UPF0758_CS"/>
</dbReference>
<keyword evidence="1" id="KW-0645">Protease</keyword>
<feature type="domain" description="MPN" evidence="7">
    <location>
        <begin position="105"/>
        <end position="227"/>
    </location>
</feature>
<keyword evidence="11" id="KW-1185">Reference proteome</keyword>
<dbReference type="InterPro" id="IPR037518">
    <property type="entry name" value="MPN"/>
</dbReference>
<comment type="caution">
    <text evidence="8">The sequence shown here is derived from an EMBL/GenBank/DDBJ whole genome shotgun (WGS) entry which is preliminary data.</text>
</comment>
<evidence type="ECO:0000313" key="9">
    <source>
        <dbReference type="EMBL" id="GER00674.1"/>
    </source>
</evidence>
<dbReference type="GO" id="GO:0046872">
    <property type="term" value="F:metal ion binding"/>
    <property type="evidence" value="ECO:0007669"/>
    <property type="project" value="UniProtKB-KW"/>
</dbReference>
<dbReference type="PANTHER" id="PTHR30471">
    <property type="entry name" value="DNA REPAIR PROTEIN RADC"/>
    <property type="match status" value="1"/>
</dbReference>
<reference evidence="10 11" key="1">
    <citation type="submission" date="2019-09" db="EMBL/GenBank/DDBJ databases">
        <title>NBRP : Genome information of microbial organism related human and environment.</title>
        <authorList>
            <person name="Hattori M."/>
            <person name="Oshima K."/>
            <person name="Inaba H."/>
            <person name="Suda W."/>
            <person name="Sakamoto M."/>
            <person name="Iino T."/>
            <person name="Kitahara M."/>
            <person name="Oshida Y."/>
            <person name="Iida T."/>
            <person name="Kudo T."/>
            <person name="Itoh T."/>
            <person name="Ohkuma M."/>
        </authorList>
    </citation>
    <scope>NUCLEOTIDE SEQUENCE [LARGE SCALE GENOMIC DNA]</scope>
    <source>
        <strain evidence="8 10">Hi-2</strain>
        <strain evidence="9 11">Mie-1</strain>
    </source>
</reference>
<evidence type="ECO:0000313" key="11">
    <source>
        <dbReference type="Proteomes" id="UP000325187"/>
    </source>
</evidence>
<evidence type="ECO:0000256" key="5">
    <source>
        <dbReference type="ARBA" id="ARBA00023049"/>
    </source>
</evidence>
<comment type="similarity">
    <text evidence="6">Belongs to the UPF0758 family.</text>
</comment>
<dbReference type="Gene3D" id="1.10.150.20">
    <property type="entry name" value="5' to 3' exonuclease, C-terminal subdomain"/>
    <property type="match status" value="1"/>
</dbReference>
<sequence length="227" mass="25059">MGGDALDLQGHRKRLRSRFLASGGKGMPDYEMIEMLLMGAIQRRDVKPLAKHLLKVFGSYEAVLTAPKERLYEIDGIGESAAAMIKMVEASALRLSQAKILGQPVLSNWRALLDYCHAAMAHAKTEQFRILFLDRKNTLIADEVQQQGTIDHTPVYPREVIKRALELHASAVILVHNHPSGDPTPSRGDIDMTKDIVEAAKKLGISVHDHLVIGKKGHSSFKSLGLL</sequence>
<keyword evidence="2" id="KW-0479">Metal-binding</keyword>
<evidence type="ECO:0000256" key="6">
    <source>
        <dbReference type="RuleBase" id="RU003797"/>
    </source>
</evidence>
<dbReference type="PROSITE" id="PS50249">
    <property type="entry name" value="MPN"/>
    <property type="match status" value="1"/>
</dbReference>
<organism evidence="8 10">
    <name type="scientific">Iodidimonas gelatinilytica</name>
    <dbReference type="NCBI Taxonomy" id="1236966"/>
    <lineage>
        <taxon>Bacteria</taxon>
        <taxon>Pseudomonadati</taxon>
        <taxon>Pseudomonadota</taxon>
        <taxon>Alphaproteobacteria</taxon>
        <taxon>Iodidimonadales</taxon>
        <taxon>Iodidimonadaceae</taxon>
        <taxon>Iodidimonas</taxon>
    </lineage>
</organism>
<dbReference type="InterPro" id="IPR025657">
    <property type="entry name" value="RadC_JAB"/>
</dbReference>
<dbReference type="InterPro" id="IPR010994">
    <property type="entry name" value="RuvA_2-like"/>
</dbReference>
<dbReference type="SUPFAM" id="SSF47781">
    <property type="entry name" value="RuvA domain 2-like"/>
    <property type="match status" value="1"/>
</dbReference>